<evidence type="ECO:0000256" key="10">
    <source>
        <dbReference type="PIRSR" id="PIRSR009449-1"/>
    </source>
</evidence>
<evidence type="ECO:0000256" key="5">
    <source>
        <dbReference type="ARBA" id="ARBA00022723"/>
    </source>
</evidence>
<keyword evidence="7 9" id="KW-0411">Iron-sulfur</keyword>
<evidence type="ECO:0000313" key="12">
    <source>
        <dbReference type="EMBL" id="KAJ1923491.1"/>
    </source>
</evidence>
<dbReference type="AlphaFoldDB" id="A0A9W8A5M3"/>
<dbReference type="GO" id="GO:0005658">
    <property type="term" value="C:alpha DNA polymerase:primase complex"/>
    <property type="evidence" value="ECO:0007669"/>
    <property type="project" value="TreeGrafter"/>
</dbReference>
<dbReference type="Proteomes" id="UP001150569">
    <property type="component" value="Unassembled WGS sequence"/>
</dbReference>
<sequence>MVHDHTPHYQTKYSQRLNFYQAPPESTVKVEDVELWALERLQVLKSLESALIRFKTEDDIRQAVEPTLHQYLPLASNHNRRAPLAAERRKDHISHFVLRLAFSKTAESRAWFLRFETALFRLRFAATDFQERQTFIEGLPNFRLHLVSAARKEALAAELRAASSLAVTKSFDSEGFFEVDFEQVADLVQRRQVFLRAGKAYLPLSDQGVLVINEFKRRLEQGLQMAAKALNRMDEDDRLAPILDNLSSQQVSMEYQSKSTNGQITAADVDKEVHHFPPCMRHLQGTLAEQGHMRHSGRIQYGLFLKGIGVSIEEAMVYWRRAFRHLSDDKFQKEYAYNIRHMYGLEGKRTNYSPYSCNKIITSNHPGPGDNHGCPFRHFSKEQLVTSLQQQKLGEEDVGSITELSDQGHCQLACTRHFEITHRARLPTTGASIAVERIIHPNQYYDQSVALVTKE</sequence>
<feature type="binding site" evidence="10">
    <location>
        <position position="279"/>
    </location>
    <ligand>
        <name>[4Fe-4S] cluster</name>
        <dbReference type="ChEBI" id="CHEBI:49883"/>
    </ligand>
</feature>
<evidence type="ECO:0000256" key="3">
    <source>
        <dbReference type="ARBA" id="ARBA00022515"/>
    </source>
</evidence>
<dbReference type="EMBL" id="JANBPT010000331">
    <property type="protein sequence ID" value="KAJ1923491.1"/>
    <property type="molecule type" value="Genomic_DNA"/>
</dbReference>
<feature type="domain" description="DNA primase large subunit C-terminal" evidence="11">
    <location>
        <begin position="274"/>
        <end position="445"/>
    </location>
</feature>
<reference evidence="12" key="1">
    <citation type="submission" date="2022-07" db="EMBL/GenBank/DDBJ databases">
        <title>Phylogenomic reconstructions and comparative analyses of Kickxellomycotina fungi.</title>
        <authorList>
            <person name="Reynolds N.K."/>
            <person name="Stajich J.E."/>
            <person name="Barry K."/>
            <person name="Grigoriev I.V."/>
            <person name="Crous P."/>
            <person name="Smith M.E."/>
        </authorList>
    </citation>
    <scope>NUCLEOTIDE SEQUENCE</scope>
    <source>
        <strain evidence="12">RSA 861</strain>
    </source>
</reference>
<dbReference type="Pfam" id="PF04104">
    <property type="entry name" value="DNA_primase_lrg"/>
    <property type="match status" value="1"/>
</dbReference>
<dbReference type="GO" id="GO:0051539">
    <property type="term" value="F:4 iron, 4 sulfur cluster binding"/>
    <property type="evidence" value="ECO:0007669"/>
    <property type="project" value="UniProtKB-UniRule"/>
</dbReference>
<keyword evidence="2 9" id="KW-0004">4Fe-4S</keyword>
<keyword evidence="12" id="KW-0378">Hydrolase</keyword>
<evidence type="ECO:0000256" key="6">
    <source>
        <dbReference type="ARBA" id="ARBA00023004"/>
    </source>
</evidence>
<evidence type="ECO:0000256" key="1">
    <source>
        <dbReference type="ARBA" id="ARBA00010564"/>
    </source>
</evidence>
<keyword evidence="4 9" id="KW-0235">DNA replication</keyword>
<gene>
    <name evidence="12" type="primary">PRI2_1</name>
    <name evidence="12" type="ORF">IWQ60_005856</name>
</gene>
<comment type="function">
    <text evidence="9">DNA primase is the polymerase that synthesizes small RNA primers for the Okazaki fragments made during discontinuous DNA replication.</text>
</comment>
<dbReference type="InterPro" id="IPR058560">
    <property type="entry name" value="DNA_primase_C"/>
</dbReference>
<evidence type="ECO:0000256" key="9">
    <source>
        <dbReference type="PIRNR" id="PIRNR009449"/>
    </source>
</evidence>
<evidence type="ECO:0000256" key="7">
    <source>
        <dbReference type="ARBA" id="ARBA00023014"/>
    </source>
</evidence>
<comment type="caution">
    <text evidence="12">The sequence shown here is derived from an EMBL/GenBank/DDBJ whole genome shotgun (WGS) entry which is preliminary data.</text>
</comment>
<protein>
    <recommendedName>
        <fullName evidence="9">DNA primase large subunit</fullName>
    </recommendedName>
</protein>
<dbReference type="OrthoDB" id="421393at2759"/>
<dbReference type="PANTHER" id="PTHR10537">
    <property type="entry name" value="DNA PRIMASE LARGE SUBUNIT"/>
    <property type="match status" value="1"/>
</dbReference>
<dbReference type="GO" id="GO:0006270">
    <property type="term" value="P:DNA replication initiation"/>
    <property type="evidence" value="ECO:0007669"/>
    <property type="project" value="TreeGrafter"/>
</dbReference>
<evidence type="ECO:0000313" key="13">
    <source>
        <dbReference type="Proteomes" id="UP001150569"/>
    </source>
</evidence>
<evidence type="ECO:0000256" key="8">
    <source>
        <dbReference type="ARBA" id="ARBA00023125"/>
    </source>
</evidence>
<dbReference type="GO" id="GO:0016787">
    <property type="term" value="F:hydrolase activity"/>
    <property type="evidence" value="ECO:0007669"/>
    <property type="project" value="UniProtKB-KW"/>
</dbReference>
<dbReference type="PIRSF" id="PIRSF009449">
    <property type="entry name" value="DNA_primase_large_subunit"/>
    <property type="match status" value="1"/>
</dbReference>
<proteinExistence type="inferred from homology"/>
<evidence type="ECO:0000259" key="11">
    <source>
        <dbReference type="Pfam" id="PF04104"/>
    </source>
</evidence>
<keyword evidence="6 9" id="KW-0408">Iron</keyword>
<dbReference type="GO" id="GO:0046872">
    <property type="term" value="F:metal ion binding"/>
    <property type="evidence" value="ECO:0007669"/>
    <property type="project" value="UniProtKB-UniRule"/>
</dbReference>
<keyword evidence="3 9" id="KW-0639">Primosome</keyword>
<dbReference type="GO" id="GO:0003677">
    <property type="term" value="F:DNA binding"/>
    <property type="evidence" value="ECO:0007669"/>
    <property type="project" value="UniProtKB-UniRule"/>
</dbReference>
<dbReference type="InterPro" id="IPR007238">
    <property type="entry name" value="DNA_primase_lsu_euk/arc"/>
</dbReference>
<keyword evidence="5 9" id="KW-0479">Metal-binding</keyword>
<evidence type="ECO:0000256" key="2">
    <source>
        <dbReference type="ARBA" id="ARBA00022485"/>
    </source>
</evidence>
<keyword evidence="8 9" id="KW-0238">DNA-binding</keyword>
<organism evidence="12 13">
    <name type="scientific">Tieghemiomyces parasiticus</name>
    <dbReference type="NCBI Taxonomy" id="78921"/>
    <lineage>
        <taxon>Eukaryota</taxon>
        <taxon>Fungi</taxon>
        <taxon>Fungi incertae sedis</taxon>
        <taxon>Zoopagomycota</taxon>
        <taxon>Kickxellomycotina</taxon>
        <taxon>Dimargaritomycetes</taxon>
        <taxon>Dimargaritales</taxon>
        <taxon>Dimargaritaceae</taxon>
        <taxon>Tieghemiomyces</taxon>
    </lineage>
</organism>
<dbReference type="CDD" id="cd07322">
    <property type="entry name" value="PriL_PriS_Eukaryotic"/>
    <property type="match status" value="1"/>
</dbReference>
<feature type="binding site" evidence="10">
    <location>
        <position position="374"/>
    </location>
    <ligand>
        <name>[4Fe-4S] cluster</name>
        <dbReference type="ChEBI" id="CHEBI:49883"/>
    </ligand>
</feature>
<evidence type="ECO:0000256" key="4">
    <source>
        <dbReference type="ARBA" id="ARBA00022705"/>
    </source>
</evidence>
<comment type="similarity">
    <text evidence="1 9">Belongs to the eukaryotic-type primase large subunit family.</text>
</comment>
<dbReference type="GO" id="GO:0006269">
    <property type="term" value="P:DNA replication, synthesis of primer"/>
    <property type="evidence" value="ECO:0007669"/>
    <property type="project" value="UniProtKB-KW"/>
</dbReference>
<name>A0A9W8A5M3_9FUNG</name>
<keyword evidence="13" id="KW-1185">Reference proteome</keyword>
<feature type="binding site" evidence="10">
    <location>
        <position position="357"/>
    </location>
    <ligand>
        <name>[4Fe-4S] cluster</name>
        <dbReference type="ChEBI" id="CHEBI:49883"/>
    </ligand>
</feature>
<dbReference type="InterPro" id="IPR016558">
    <property type="entry name" value="DNA_primase_lsu_euk"/>
</dbReference>
<accession>A0A9W8A5M3</accession>
<dbReference type="Gene3D" id="1.20.930.80">
    <property type="match status" value="1"/>
</dbReference>
<dbReference type="Pfam" id="PF26466">
    <property type="entry name" value="DNA_primase_lrg_N"/>
    <property type="match status" value="1"/>
</dbReference>
<comment type="cofactor">
    <cofactor evidence="9">
        <name>[4Fe-4S] cluster</name>
        <dbReference type="ChEBI" id="CHEBI:49883"/>
    </cofactor>
    <text evidence="9">Binds 1 [4Fe-4S] cluster.</text>
</comment>
<dbReference type="PANTHER" id="PTHR10537:SF3">
    <property type="entry name" value="DNA PRIMASE LARGE SUBUNIT"/>
    <property type="match status" value="1"/>
</dbReference>
<feature type="binding site" evidence="10">
    <location>
        <position position="414"/>
    </location>
    <ligand>
        <name>[4Fe-4S] cluster</name>
        <dbReference type="ChEBI" id="CHEBI:49883"/>
    </ligand>
</feature>